<name>A0A1G2HKG8_9BACT</name>
<comment type="caution">
    <text evidence="14">The sequence shown here is derived from an EMBL/GenBank/DDBJ whole genome shotgun (WGS) entry which is preliminary data.</text>
</comment>
<keyword evidence="5 10" id="KW-0133">Cell shape</keyword>
<comment type="caution">
    <text evidence="10">Lacks conserved residue(s) required for the propagation of feature annotation.</text>
</comment>
<evidence type="ECO:0000256" key="7">
    <source>
        <dbReference type="ARBA" id="ARBA00023136"/>
    </source>
</evidence>
<evidence type="ECO:0000256" key="8">
    <source>
        <dbReference type="ARBA" id="ARBA00023306"/>
    </source>
</evidence>
<dbReference type="PANTHER" id="PTHR21015:SF27">
    <property type="entry name" value="UDP-N-ACETYLGLUCOSAMINE--N-ACETYLMURAMYL-(PENTAPEPTIDE) PYROPHOSPHORYL-UNDECAPRENOL N-ACETYLGLUCOSAMINE TRANSFERASE"/>
    <property type="match status" value="1"/>
</dbReference>
<evidence type="ECO:0000256" key="4">
    <source>
        <dbReference type="ARBA" id="ARBA00022679"/>
    </source>
</evidence>
<evidence type="ECO:0000256" key="10">
    <source>
        <dbReference type="HAMAP-Rule" id="MF_00033"/>
    </source>
</evidence>
<keyword evidence="11" id="KW-1133">Transmembrane helix</keyword>
<feature type="binding site" evidence="10">
    <location>
        <position position="312"/>
    </location>
    <ligand>
        <name>UDP-N-acetyl-alpha-D-glucosamine</name>
        <dbReference type="ChEBI" id="CHEBI:57705"/>
    </ligand>
</feature>
<keyword evidence="6 10" id="KW-0573">Peptidoglycan synthesis</keyword>
<gene>
    <name evidence="10" type="primary">murG</name>
    <name evidence="14" type="ORF">A2639_01660</name>
</gene>
<comment type="subcellular location">
    <subcellularLocation>
        <location evidence="10">Cell membrane</location>
        <topology evidence="10">Peripheral membrane protein</topology>
        <orientation evidence="10">Cytoplasmic side</orientation>
    </subcellularLocation>
</comment>
<dbReference type="GO" id="GO:0071555">
    <property type="term" value="P:cell wall organization"/>
    <property type="evidence" value="ECO:0007669"/>
    <property type="project" value="UniProtKB-KW"/>
</dbReference>
<proteinExistence type="inferred from homology"/>
<dbReference type="GO" id="GO:0051991">
    <property type="term" value="F:UDP-N-acetyl-D-glucosamine:N-acetylmuramoyl-L-alanyl-D-glutamyl-meso-2,6-diaminopimelyl-D-alanyl-D-alanine-diphosphoundecaprenol 4-beta-N-acetylglucosaminlytransferase activity"/>
    <property type="evidence" value="ECO:0007669"/>
    <property type="project" value="RHEA"/>
</dbReference>
<protein>
    <recommendedName>
        <fullName evidence="10">UDP-N-acetylglucosamine--N-acetylmuramyl-(pentapeptide) pyrophosphoryl-undecaprenol N-acetylglucosamine transferase</fullName>
        <ecNumber evidence="10">2.4.1.227</ecNumber>
    </recommendedName>
    <alternativeName>
        <fullName evidence="10">Undecaprenyl-PP-MurNAc-pentapeptide-UDPGlcNAc GlcNAc transferase</fullName>
    </alternativeName>
</protein>
<organism evidence="14 15">
    <name type="scientific">Candidatus Staskawiczbacteria bacterium RIFCSPHIGHO2_01_FULL_34_27</name>
    <dbReference type="NCBI Taxonomy" id="1802199"/>
    <lineage>
        <taxon>Bacteria</taxon>
        <taxon>Candidatus Staskawicziibacteriota</taxon>
    </lineage>
</organism>
<keyword evidence="8 10" id="KW-0131">Cell cycle</keyword>
<reference evidence="14 15" key="1">
    <citation type="journal article" date="2016" name="Nat. Commun.">
        <title>Thousands of microbial genomes shed light on interconnected biogeochemical processes in an aquifer system.</title>
        <authorList>
            <person name="Anantharaman K."/>
            <person name="Brown C.T."/>
            <person name="Hug L.A."/>
            <person name="Sharon I."/>
            <person name="Castelle C.J."/>
            <person name="Probst A.J."/>
            <person name="Thomas B.C."/>
            <person name="Singh A."/>
            <person name="Wilkins M.J."/>
            <person name="Karaoz U."/>
            <person name="Brodie E.L."/>
            <person name="Williams K.H."/>
            <person name="Hubbard S.S."/>
            <person name="Banfield J.F."/>
        </authorList>
    </citation>
    <scope>NUCLEOTIDE SEQUENCE [LARGE SCALE GENOMIC DNA]</scope>
</reference>
<dbReference type="Gene3D" id="3.40.50.2000">
    <property type="entry name" value="Glycogen Phosphorylase B"/>
    <property type="match status" value="2"/>
</dbReference>
<dbReference type="UniPathway" id="UPA00219"/>
<dbReference type="AlphaFoldDB" id="A0A1G2HKG8"/>
<dbReference type="SUPFAM" id="SSF53756">
    <property type="entry name" value="UDP-Glycosyltransferase/glycogen phosphorylase"/>
    <property type="match status" value="1"/>
</dbReference>
<evidence type="ECO:0000256" key="11">
    <source>
        <dbReference type="SAM" id="Phobius"/>
    </source>
</evidence>
<keyword evidence="7 10" id="KW-0472">Membrane</keyword>
<keyword evidence="9 10" id="KW-0961">Cell wall biogenesis/degradation</keyword>
<comment type="function">
    <text evidence="10">Cell wall formation. Catalyzes the transfer of a GlcNAc subunit on undecaprenyl-pyrophosphoryl-MurNAc-pentapeptide (lipid intermediate I) to form undecaprenyl-pyrophosphoryl-MurNAc-(pentapeptide)GlcNAc (lipid intermediate II).</text>
</comment>
<keyword evidence="11" id="KW-0812">Transmembrane</keyword>
<dbReference type="InterPro" id="IPR007235">
    <property type="entry name" value="Glyco_trans_28_C"/>
</dbReference>
<dbReference type="PANTHER" id="PTHR21015">
    <property type="entry name" value="UDP-N-ACETYLGLUCOSAMINE--N-ACETYLMURAMYL-(PENTAPEPTIDE) PYROPHOSPHORYL-UNDECAPRENOL N-ACETYLGLUCOSAMINE TRANSFERASE 1"/>
    <property type="match status" value="1"/>
</dbReference>
<comment type="similarity">
    <text evidence="10">Belongs to the glycosyltransferase 28 family. MurG subfamily.</text>
</comment>
<evidence type="ECO:0000313" key="14">
    <source>
        <dbReference type="EMBL" id="OGZ62976.1"/>
    </source>
</evidence>
<comment type="catalytic activity">
    <reaction evidence="10">
        <text>di-trans,octa-cis-undecaprenyl diphospho-N-acetyl-alpha-D-muramoyl-L-alanyl-D-glutamyl-meso-2,6-diaminopimeloyl-D-alanyl-D-alanine + UDP-N-acetyl-alpha-D-glucosamine = di-trans,octa-cis-undecaprenyl diphospho-[N-acetyl-alpha-D-glucosaminyl-(1-&gt;4)]-N-acetyl-alpha-D-muramoyl-L-alanyl-D-glutamyl-meso-2,6-diaminopimeloyl-D-alanyl-D-alanine + UDP + H(+)</text>
        <dbReference type="Rhea" id="RHEA:31227"/>
        <dbReference type="ChEBI" id="CHEBI:15378"/>
        <dbReference type="ChEBI" id="CHEBI:57705"/>
        <dbReference type="ChEBI" id="CHEBI:58223"/>
        <dbReference type="ChEBI" id="CHEBI:61387"/>
        <dbReference type="ChEBI" id="CHEBI:61388"/>
        <dbReference type="EC" id="2.4.1.227"/>
    </reaction>
</comment>
<dbReference type="GO" id="GO:0050511">
    <property type="term" value="F:undecaprenyldiphospho-muramoylpentapeptide beta-N-acetylglucosaminyltransferase activity"/>
    <property type="evidence" value="ECO:0007669"/>
    <property type="project" value="UniProtKB-UniRule"/>
</dbReference>
<dbReference type="EC" id="2.4.1.227" evidence="10"/>
<dbReference type="HAMAP" id="MF_00033">
    <property type="entry name" value="MurG"/>
    <property type="match status" value="1"/>
</dbReference>
<dbReference type="GO" id="GO:0005975">
    <property type="term" value="P:carbohydrate metabolic process"/>
    <property type="evidence" value="ECO:0007669"/>
    <property type="project" value="InterPro"/>
</dbReference>
<dbReference type="InterPro" id="IPR004276">
    <property type="entry name" value="GlycoTrans_28_N"/>
</dbReference>
<evidence type="ECO:0000256" key="5">
    <source>
        <dbReference type="ARBA" id="ARBA00022960"/>
    </source>
</evidence>
<evidence type="ECO:0000256" key="6">
    <source>
        <dbReference type="ARBA" id="ARBA00022984"/>
    </source>
</evidence>
<feature type="transmembrane region" description="Helical" evidence="11">
    <location>
        <begin position="87"/>
        <end position="105"/>
    </location>
</feature>
<keyword evidence="4 10" id="KW-0808">Transferase</keyword>
<dbReference type="CDD" id="cd03785">
    <property type="entry name" value="GT28_MurG"/>
    <property type="match status" value="1"/>
</dbReference>
<keyword evidence="1 10" id="KW-1003">Cell membrane</keyword>
<dbReference type="GO" id="GO:0005886">
    <property type="term" value="C:plasma membrane"/>
    <property type="evidence" value="ECO:0007669"/>
    <property type="project" value="UniProtKB-SubCell"/>
</dbReference>
<comment type="pathway">
    <text evidence="10">Cell wall biogenesis; peptidoglycan biosynthesis.</text>
</comment>
<feature type="domain" description="Glycosyl transferase family 28 C-terminal" evidence="13">
    <location>
        <begin position="201"/>
        <end position="364"/>
    </location>
</feature>
<dbReference type="EMBL" id="MHOL01000010">
    <property type="protein sequence ID" value="OGZ62976.1"/>
    <property type="molecule type" value="Genomic_DNA"/>
</dbReference>
<evidence type="ECO:0000256" key="1">
    <source>
        <dbReference type="ARBA" id="ARBA00022475"/>
    </source>
</evidence>
<dbReference type="GO" id="GO:0008360">
    <property type="term" value="P:regulation of cell shape"/>
    <property type="evidence" value="ECO:0007669"/>
    <property type="project" value="UniProtKB-KW"/>
</dbReference>
<dbReference type="Proteomes" id="UP000178991">
    <property type="component" value="Unassembled WGS sequence"/>
</dbReference>
<keyword evidence="3 10" id="KW-0328">Glycosyltransferase</keyword>
<dbReference type="Pfam" id="PF03033">
    <property type="entry name" value="Glyco_transf_28"/>
    <property type="match status" value="1"/>
</dbReference>
<evidence type="ECO:0000256" key="9">
    <source>
        <dbReference type="ARBA" id="ARBA00023316"/>
    </source>
</evidence>
<feature type="binding site" evidence="10">
    <location>
        <position position="208"/>
    </location>
    <ligand>
        <name>UDP-N-acetyl-alpha-D-glucosamine</name>
        <dbReference type="ChEBI" id="CHEBI:57705"/>
    </ligand>
</feature>
<keyword evidence="2 10" id="KW-0132">Cell division</keyword>
<evidence type="ECO:0000259" key="13">
    <source>
        <dbReference type="Pfam" id="PF04101"/>
    </source>
</evidence>
<evidence type="ECO:0000259" key="12">
    <source>
        <dbReference type="Pfam" id="PF03033"/>
    </source>
</evidence>
<feature type="binding site" evidence="10">
    <location>
        <begin position="21"/>
        <end position="23"/>
    </location>
    <ligand>
        <name>UDP-N-acetyl-alpha-D-glucosamine</name>
        <dbReference type="ChEBI" id="CHEBI:57705"/>
    </ligand>
</feature>
<feature type="domain" description="Glycosyltransferase family 28 N-terminal" evidence="12">
    <location>
        <begin position="14"/>
        <end position="157"/>
    </location>
</feature>
<evidence type="ECO:0000256" key="2">
    <source>
        <dbReference type="ARBA" id="ARBA00022618"/>
    </source>
</evidence>
<evidence type="ECO:0000313" key="15">
    <source>
        <dbReference type="Proteomes" id="UP000178991"/>
    </source>
</evidence>
<dbReference type="GO" id="GO:0051301">
    <property type="term" value="P:cell division"/>
    <property type="evidence" value="ECO:0007669"/>
    <property type="project" value="UniProtKB-KW"/>
</dbReference>
<evidence type="ECO:0000256" key="3">
    <source>
        <dbReference type="ARBA" id="ARBA00022676"/>
    </source>
</evidence>
<dbReference type="InterPro" id="IPR006009">
    <property type="entry name" value="GlcNAc_MurG"/>
</dbReference>
<accession>A0A1G2HKG8</accession>
<sequence length="380" mass="43005">MYQKTAKHMKKIKILFTGGGTGGHLMPIISIGREIRRLYNKDDMVFYYLGPKNELSFLLLSQENIKPYAIISGKLRRYFSFENITDILFKIPIGFIQSFFLLLFIRPKLVFSKGGSGSAVVALCARILFIKVFLHESDSVPGLSNRIVSKWAKKIFISFPKTEYFDLDKTILVGNPIKKELSEGNNETAKEIFNLTLKKPTILFLGGSQGAQKINDFILEILNELLKKYEIVHVCGIKNYKNVRAESQVIMDKDLIKYYHLYEYLNEVELKHIYKVANLIISRSGSGSIFEIASLGKPSILIPLPSSASNHQSKNAYQYANTGAAIVIEQENLTPNFFLGKIDYLFLQPEKIEEMKVAALNFAKPLAGKAIAREILESIL</sequence>
<dbReference type="GO" id="GO:0009252">
    <property type="term" value="P:peptidoglycan biosynthetic process"/>
    <property type="evidence" value="ECO:0007669"/>
    <property type="project" value="UniProtKB-UniRule"/>
</dbReference>
<dbReference type="Pfam" id="PF04101">
    <property type="entry name" value="Glyco_tran_28_C"/>
    <property type="match status" value="1"/>
</dbReference>